<dbReference type="InterPro" id="IPR036866">
    <property type="entry name" value="RibonucZ/Hydroxyglut_hydro"/>
</dbReference>
<name>A0ABU5GMB6_9GAMM</name>
<dbReference type="InterPro" id="IPR036388">
    <property type="entry name" value="WH-like_DNA-bd_sf"/>
</dbReference>
<proteinExistence type="predicted"/>
<dbReference type="RefSeq" id="WP_321552153.1">
    <property type="nucleotide sequence ID" value="NZ_JAXIVU010000001.1"/>
</dbReference>
<feature type="domain" description="Metallo-beta-lactamase" evidence="1">
    <location>
        <begin position="48"/>
        <end position="262"/>
    </location>
</feature>
<dbReference type="Proteomes" id="UP001294570">
    <property type="component" value="Unassembled WGS sequence"/>
</dbReference>
<dbReference type="SUPFAM" id="SSF56281">
    <property type="entry name" value="Metallo-hydrolase/oxidoreductase"/>
    <property type="match status" value="1"/>
</dbReference>
<evidence type="ECO:0000313" key="3">
    <source>
        <dbReference type="Proteomes" id="UP001294570"/>
    </source>
</evidence>
<sequence>MKDHPIASEQKHHQLSFPWQTPPVNGQWQVVAEGVVWLRMPLPFGLDHINLYLLRHGDGWVIVDTGLGTEQTREVWERVFVEVMDGAPVKAVIATHFHYDHSGSLGWLVDRFKCPVYMTRGEYQALFISPSMEGGMGWQMNQFYQHTGMSDEDISGLMAVLGDSNYVQDAPDSYNRLVDNQVLRIGDYDWEVVIASGHSPEHACLYNRQANLFISGDQVLPRITSSVCVTVTEPDANPLKEWLDSLQALRAVSDEVLVLPAHERPFYGLHHRLGQLTEHHHGHLDAMLAQMDTGKTVDELMRIIFPKVRSSFDILMANGEVLAHLNFLLGEGRITRQLIGGVYRYQRLLGGDGASAETQVTHI</sequence>
<evidence type="ECO:0000313" key="2">
    <source>
        <dbReference type="EMBL" id="MDY7218047.1"/>
    </source>
</evidence>
<organism evidence="2 3">
    <name type="scientific">Denitrificimonas halotolerans</name>
    <dbReference type="NCBI Taxonomy" id="3098930"/>
    <lineage>
        <taxon>Bacteria</taxon>
        <taxon>Pseudomonadati</taxon>
        <taxon>Pseudomonadota</taxon>
        <taxon>Gammaproteobacteria</taxon>
        <taxon>Pseudomonadales</taxon>
        <taxon>Pseudomonadaceae</taxon>
        <taxon>Denitrificimonas</taxon>
    </lineage>
</organism>
<dbReference type="EMBL" id="JAXIVU010000001">
    <property type="protein sequence ID" value="MDY7218047.1"/>
    <property type="molecule type" value="Genomic_DNA"/>
</dbReference>
<dbReference type="PANTHER" id="PTHR23131">
    <property type="entry name" value="ENDORIBONUCLEASE LACTB2"/>
    <property type="match status" value="1"/>
</dbReference>
<comment type="caution">
    <text evidence="2">The sequence shown here is derived from an EMBL/GenBank/DDBJ whole genome shotgun (WGS) entry which is preliminary data.</text>
</comment>
<accession>A0ABU5GMB6</accession>
<dbReference type="InterPro" id="IPR001279">
    <property type="entry name" value="Metallo-B-lactamas"/>
</dbReference>
<protein>
    <submittedName>
        <fullName evidence="2">MBL fold metallo-hydrolase</fullName>
    </submittedName>
</protein>
<evidence type="ECO:0000259" key="1">
    <source>
        <dbReference type="SMART" id="SM00849"/>
    </source>
</evidence>
<dbReference type="InterPro" id="IPR050662">
    <property type="entry name" value="Sec-metab_biosynth-thioest"/>
</dbReference>
<dbReference type="Gene3D" id="1.10.10.10">
    <property type="entry name" value="Winged helix-like DNA-binding domain superfamily/Winged helix DNA-binding domain"/>
    <property type="match status" value="1"/>
</dbReference>
<dbReference type="Gene3D" id="3.60.15.10">
    <property type="entry name" value="Ribonuclease Z/Hydroxyacylglutathione hydrolase-like"/>
    <property type="match status" value="1"/>
</dbReference>
<reference evidence="2 3" key="1">
    <citation type="submission" date="2023-12" db="EMBL/GenBank/DDBJ databases">
        <title>Denitrificimonas halotolerans sp. nov.,a novel species isolated from landfill leachate.</title>
        <authorList>
            <person name="Wang S."/>
        </authorList>
    </citation>
    <scope>NUCLEOTIDE SEQUENCE [LARGE SCALE GENOMIC DNA]</scope>
    <source>
        <strain evidence="2 3">JX-1</strain>
    </source>
</reference>
<keyword evidence="3" id="KW-1185">Reference proteome</keyword>
<gene>
    <name evidence="2" type="ORF">TOI97_00400</name>
</gene>
<dbReference type="PANTHER" id="PTHR23131:SF4">
    <property type="entry name" value="METALLO-BETA-LACTAMASE SUPERFAMILY POTEIN"/>
    <property type="match status" value="1"/>
</dbReference>
<dbReference type="SMART" id="SM00849">
    <property type="entry name" value="Lactamase_B"/>
    <property type="match status" value="1"/>
</dbReference>
<dbReference type="Pfam" id="PF00753">
    <property type="entry name" value="Lactamase_B"/>
    <property type="match status" value="1"/>
</dbReference>